<dbReference type="VEuPathDB" id="GiardiaDB:QR46_2268"/>
<name>A0A132NUH9_GIAIN</name>
<reference evidence="1 2" key="1">
    <citation type="journal article" date="2015" name="Mol. Biochem. Parasitol.">
        <title>Identification of polymorphic genes for use in assemblage B genotyping assays through comparative genomics of multiple assemblage B Giardia duodenalis isolates.</title>
        <authorList>
            <person name="Wielinga C."/>
            <person name="Thompson R.C."/>
            <person name="Monis P."/>
            <person name="Ryan U."/>
        </authorList>
    </citation>
    <scope>NUCLEOTIDE SEQUENCE [LARGE SCALE GENOMIC DNA]</scope>
    <source>
        <strain evidence="1 2">BAH15c1</strain>
    </source>
</reference>
<comment type="caution">
    <text evidence="1">The sequence shown here is derived from an EMBL/GenBank/DDBJ whole genome shotgun (WGS) entry which is preliminary data.</text>
</comment>
<protein>
    <submittedName>
        <fullName evidence="1">Uncharacterized protein</fullName>
    </submittedName>
</protein>
<organism evidence="1 2">
    <name type="scientific">Giardia duodenalis assemblage B</name>
    <dbReference type="NCBI Taxonomy" id="1394984"/>
    <lineage>
        <taxon>Eukaryota</taxon>
        <taxon>Metamonada</taxon>
        <taxon>Diplomonadida</taxon>
        <taxon>Hexamitidae</taxon>
        <taxon>Giardiinae</taxon>
        <taxon>Giardia</taxon>
    </lineage>
</organism>
<dbReference type="OrthoDB" id="10248219at2759"/>
<sequence length="98" mass="11478">MPINFNNYGTYHVLHSELDPDSYVLRINANADNGYQKFSVDHTAEILVKLNQPTIRAFTVRIDEQDFSMDEVPYQAEEDHFQIWLSVPANTMVKLEWM</sequence>
<gene>
    <name evidence="1" type="ORF">QR46_2268</name>
</gene>
<accession>A0A132NUH9</accession>
<evidence type="ECO:0000313" key="2">
    <source>
        <dbReference type="Proteomes" id="UP000070089"/>
    </source>
</evidence>
<dbReference type="Proteomes" id="UP000070089">
    <property type="component" value="Unassembled WGS sequence"/>
</dbReference>
<dbReference type="AlphaFoldDB" id="A0A132NUH9"/>
<proteinExistence type="predicted"/>
<dbReference type="EMBL" id="JXTI01000058">
    <property type="protein sequence ID" value="KWX13733.1"/>
    <property type="molecule type" value="Genomic_DNA"/>
</dbReference>
<evidence type="ECO:0000313" key="1">
    <source>
        <dbReference type="EMBL" id="KWX13733.1"/>
    </source>
</evidence>